<evidence type="ECO:0000313" key="3">
    <source>
        <dbReference type="EMBL" id="MBI3540191.1"/>
    </source>
</evidence>
<reference evidence="3" key="1">
    <citation type="submission" date="2020-07" db="EMBL/GenBank/DDBJ databases">
        <title>Huge and variable diversity of episymbiotic CPR bacteria and DPANN archaea in groundwater ecosystems.</title>
        <authorList>
            <person name="He C.Y."/>
            <person name="Keren R."/>
            <person name="Whittaker M."/>
            <person name="Farag I.F."/>
            <person name="Doudna J."/>
            <person name="Cate J.H.D."/>
            <person name="Banfield J.F."/>
        </authorList>
    </citation>
    <scope>NUCLEOTIDE SEQUENCE</scope>
    <source>
        <strain evidence="3">NC_groundwater_928_Pr1_S-0.2um_72_17</strain>
    </source>
</reference>
<evidence type="ECO:0008006" key="5">
    <source>
        <dbReference type="Google" id="ProtNLM"/>
    </source>
</evidence>
<sequence length="167" mass="17677">MIRRLAAAAAILIAAGCSSAPAPVPIVGAPADVRLLAGEWGGEYHGDMNGRSGSIVFRLTAAADTAFGDVVMIPARRVNEPSPATPSMGLPMPPAPQVLVIAFVRTARGGVSGELRPYRDPDCDCPVRTRFVGSIHGDTIQGWYVTERTESNGPRQTGSWKVTRNRP</sequence>
<organism evidence="3 4">
    <name type="scientific">Eiseniibacteriota bacterium</name>
    <dbReference type="NCBI Taxonomy" id="2212470"/>
    <lineage>
        <taxon>Bacteria</taxon>
        <taxon>Candidatus Eiseniibacteriota</taxon>
    </lineage>
</organism>
<feature type="signal peptide" evidence="2">
    <location>
        <begin position="1"/>
        <end position="22"/>
    </location>
</feature>
<evidence type="ECO:0000313" key="4">
    <source>
        <dbReference type="Proteomes" id="UP000807850"/>
    </source>
</evidence>
<dbReference type="Proteomes" id="UP000807850">
    <property type="component" value="Unassembled WGS sequence"/>
</dbReference>
<feature type="compositionally biased region" description="Polar residues" evidence="1">
    <location>
        <begin position="151"/>
        <end position="167"/>
    </location>
</feature>
<dbReference type="PROSITE" id="PS51257">
    <property type="entry name" value="PROKAR_LIPOPROTEIN"/>
    <property type="match status" value="1"/>
</dbReference>
<name>A0A9D6L7I8_UNCEI</name>
<feature type="region of interest" description="Disordered" evidence="1">
    <location>
        <begin position="146"/>
        <end position="167"/>
    </location>
</feature>
<accession>A0A9D6L7I8</accession>
<feature type="chain" id="PRO_5039396247" description="Lipoprotein" evidence="2">
    <location>
        <begin position="23"/>
        <end position="167"/>
    </location>
</feature>
<protein>
    <recommendedName>
        <fullName evidence="5">Lipoprotein</fullName>
    </recommendedName>
</protein>
<proteinExistence type="predicted"/>
<gene>
    <name evidence="3" type="ORF">HY076_07965</name>
</gene>
<dbReference type="AlphaFoldDB" id="A0A9D6L7I8"/>
<evidence type="ECO:0000256" key="1">
    <source>
        <dbReference type="SAM" id="MobiDB-lite"/>
    </source>
</evidence>
<keyword evidence="2" id="KW-0732">Signal</keyword>
<dbReference type="EMBL" id="JACQAY010000262">
    <property type="protein sequence ID" value="MBI3540191.1"/>
    <property type="molecule type" value="Genomic_DNA"/>
</dbReference>
<comment type="caution">
    <text evidence="3">The sequence shown here is derived from an EMBL/GenBank/DDBJ whole genome shotgun (WGS) entry which is preliminary data.</text>
</comment>
<evidence type="ECO:0000256" key="2">
    <source>
        <dbReference type="SAM" id="SignalP"/>
    </source>
</evidence>